<dbReference type="eggNOG" id="ENOG502QPU8">
    <property type="taxonomic scope" value="Eukaryota"/>
</dbReference>
<dbReference type="SUPFAM" id="SSF51445">
    <property type="entry name" value="(Trans)glycosidases"/>
    <property type="match status" value="1"/>
</dbReference>
<dbReference type="GO" id="GO:1904462">
    <property type="term" value="P:ergosteryl 3-beta-D-glucoside catabolic process"/>
    <property type="evidence" value="ECO:0007669"/>
    <property type="project" value="TreeGrafter"/>
</dbReference>
<dbReference type="GO" id="GO:0050295">
    <property type="term" value="F:steryl-beta-glucosidase activity"/>
    <property type="evidence" value="ECO:0007669"/>
    <property type="project" value="TreeGrafter"/>
</dbReference>
<dbReference type="Proteomes" id="UP000187013">
    <property type="component" value="Unassembled WGS sequence"/>
</dbReference>
<evidence type="ECO:0000256" key="2">
    <source>
        <dbReference type="ARBA" id="ARBA00022801"/>
    </source>
</evidence>
<organism evidence="5 6">
    <name type="scientific">Zygosaccharomyces rouxii</name>
    <dbReference type="NCBI Taxonomy" id="4956"/>
    <lineage>
        <taxon>Eukaryota</taxon>
        <taxon>Fungi</taxon>
        <taxon>Dikarya</taxon>
        <taxon>Ascomycota</taxon>
        <taxon>Saccharomycotina</taxon>
        <taxon>Saccharomycetes</taxon>
        <taxon>Saccharomycetales</taxon>
        <taxon>Saccharomycetaceae</taxon>
        <taxon>Zygosaccharomyces</taxon>
    </lineage>
</organism>
<accession>A0A1Q3A0L3</accession>
<dbReference type="PROSITE" id="PS00659">
    <property type="entry name" value="GLYCOSYL_HYDROL_F5"/>
    <property type="match status" value="1"/>
</dbReference>
<dbReference type="InterPro" id="IPR052066">
    <property type="entry name" value="Glycosphingolipid_Hydrolases"/>
</dbReference>
<protein>
    <recommendedName>
        <fullName evidence="4">Glycoside hydrolase family 5 C-terminal domain-containing protein</fullName>
    </recommendedName>
</protein>
<comment type="caution">
    <text evidence="5">The sequence shown here is derived from an EMBL/GenBank/DDBJ whole genome shotgun (WGS) entry which is preliminary data.</text>
</comment>
<name>A0A1Q3A0L3_ZYGRO</name>
<evidence type="ECO:0000259" key="4">
    <source>
        <dbReference type="Pfam" id="PF18564"/>
    </source>
</evidence>
<comment type="similarity">
    <text evidence="1">Belongs to the glycosyl hydrolase 5 (cellulase A) family.</text>
</comment>
<keyword evidence="3" id="KW-0326">Glycosidase</keyword>
<dbReference type="Gene3D" id="3.20.20.80">
    <property type="entry name" value="Glycosidases"/>
    <property type="match status" value="2"/>
</dbReference>
<dbReference type="InterPro" id="IPR017853">
    <property type="entry name" value="GH"/>
</dbReference>
<dbReference type="EMBL" id="BDGX01000014">
    <property type="protein sequence ID" value="GAV49236.1"/>
    <property type="molecule type" value="Genomic_DNA"/>
</dbReference>
<evidence type="ECO:0000313" key="6">
    <source>
        <dbReference type="Proteomes" id="UP000187013"/>
    </source>
</evidence>
<dbReference type="OrthoDB" id="9971853at2759"/>
<dbReference type="PANTHER" id="PTHR31308:SF5">
    <property type="entry name" value="ERGOSTERYL-BETA-GLUCOSIDASE"/>
    <property type="match status" value="1"/>
</dbReference>
<dbReference type="Gene3D" id="2.60.40.1180">
    <property type="entry name" value="Golgi alpha-mannosidase II"/>
    <property type="match status" value="1"/>
</dbReference>
<dbReference type="GO" id="GO:0005975">
    <property type="term" value="P:carbohydrate metabolic process"/>
    <property type="evidence" value="ECO:0007669"/>
    <property type="project" value="InterPro"/>
</dbReference>
<dbReference type="AlphaFoldDB" id="A0A1Q3A0L3"/>
<dbReference type="InterPro" id="IPR013780">
    <property type="entry name" value="Glyco_hydro_b"/>
</dbReference>
<evidence type="ECO:0000256" key="1">
    <source>
        <dbReference type="ARBA" id="ARBA00005641"/>
    </source>
</evidence>
<feature type="domain" description="Glycoside hydrolase family 5 C-terminal" evidence="4">
    <location>
        <begin position="638"/>
        <end position="714"/>
    </location>
</feature>
<dbReference type="Pfam" id="PF18564">
    <property type="entry name" value="Glyco_hydro_5_C"/>
    <property type="match status" value="1"/>
</dbReference>
<evidence type="ECO:0000313" key="5">
    <source>
        <dbReference type="EMBL" id="GAV49236.1"/>
    </source>
</evidence>
<reference evidence="5 6" key="1">
    <citation type="submission" date="2016-08" db="EMBL/GenBank/DDBJ databases">
        <title>Draft genome sequence of allopolyploid Zygosaccharomyces rouxii.</title>
        <authorList>
            <person name="Watanabe J."/>
            <person name="Uehara K."/>
            <person name="Mogi Y."/>
            <person name="Tsukioka Y."/>
        </authorList>
    </citation>
    <scope>NUCLEOTIDE SEQUENCE [LARGE SCALE GENOMIC DNA]</scope>
    <source>
        <strain evidence="5 6">NBRC 110957</strain>
    </source>
</reference>
<dbReference type="InterPro" id="IPR041036">
    <property type="entry name" value="GH5_C"/>
</dbReference>
<evidence type="ECO:0000256" key="3">
    <source>
        <dbReference type="ARBA" id="ARBA00023295"/>
    </source>
</evidence>
<dbReference type="InterPro" id="IPR018087">
    <property type="entry name" value="Glyco_hydro_5_CS"/>
</dbReference>
<sequence length="733" mass="84411">MHEQVHVSSDGQFVDSKGRIIQLRGVNLDPCVKIPKEPYLPTHDFAQESIYYEKAGNVNFKGHPMSLEEIESHVKRIKSLGYNSVRFLFNWEAIEHEGPEIYDYEYMDFAIELLQRINEIGGFYVYLDPHQDVWSRACGGSGAPLWTLYCAGFQPSRFEVTAASVLHHHFTRDAKHYPKMLWPTNYFKLGSQTMFTLFFAGKEFAPKCTINGISIQEYLQERFISAVMVFYERIQKSAPELFENNCIIGLETMNEPNQGYLGEKELGVIPKERSLKRGLTPTAFQCFKMGHGYHTHVDNYDLSIFGPSKNGNVRVDPKGERCWLNQKERDEIDSRYGWKRGKEWLAGQCIWKLHGVWTDEDNHPKLLNPNYFAKSPSGQIVDDYYFSNYYFLDFYKSFRSRFRSLDSERLLFMQSPVFKTPPELDKQDLLDGKTVCATHFYDGMSLMFKTWNKLLNVDTFGIVRGKYSNPAFSVTFGENNIRKSLRKQLREMIRDVRSALGESVPVFFTEIGMPFDMNHKRAYDNGDYSSQIAALDALGFALEGNNLSYSLWCYCHKNSHELGDLWNNEDFSIWSAEDTYLVGRDPNIKLELGPDDIRIAPNAHYVKVSHIQDLLDLPGVKKDALDFSGIRGLSALLRPFPIKIDGKFKSAEFILSERKYVLEVIGEKTNSQSYIFIPSYHFPLKELVIDSSSRHLTFDPDYGILKWAHGSGRHYLVVSVESETSKSDDCVIA</sequence>
<dbReference type="FunFam" id="3.20.20.80:FF:000174">
    <property type="entry name" value="YIR007W-like protein"/>
    <property type="match status" value="1"/>
</dbReference>
<proteinExistence type="inferred from homology"/>
<keyword evidence="2" id="KW-0378">Hydrolase</keyword>
<gene>
    <name evidence="5" type="ORF">ZYGR_0N06430</name>
</gene>
<dbReference type="PANTHER" id="PTHR31308">
    <property type="match status" value="1"/>
</dbReference>